<dbReference type="RefSeq" id="WP_254158336.1">
    <property type="nucleotide sequence ID" value="NZ_CP100355.1"/>
</dbReference>
<proteinExistence type="predicted"/>
<dbReference type="KEGG" id="sawl:NGM29_00590"/>
<sequence>MVLAGLRQLNVYGKVATGSACLGLIVLLVGGPPYPYEAVVLFGIAALTVGLAMYRGSGSDDDDEYAPDSPPTRSNRQKEREKKVEADKVRAINEGDL</sequence>
<keyword evidence="4" id="KW-1185">Reference proteome</keyword>
<dbReference type="Proteomes" id="UP001056855">
    <property type="component" value="Chromosome"/>
</dbReference>
<dbReference type="EMBL" id="CP100355">
    <property type="protein sequence ID" value="UTF53816.1"/>
    <property type="molecule type" value="Genomic_DNA"/>
</dbReference>
<feature type="compositionally biased region" description="Basic and acidic residues" evidence="1">
    <location>
        <begin position="76"/>
        <end position="97"/>
    </location>
</feature>
<accession>A0A9E7SW95</accession>
<feature type="region of interest" description="Disordered" evidence="1">
    <location>
        <begin position="58"/>
        <end position="97"/>
    </location>
</feature>
<evidence type="ECO:0000256" key="1">
    <source>
        <dbReference type="SAM" id="MobiDB-lite"/>
    </source>
</evidence>
<protein>
    <submittedName>
        <fullName evidence="3">Uncharacterized protein</fullName>
    </submittedName>
</protein>
<dbReference type="GeneID" id="73288498"/>
<reference evidence="3" key="1">
    <citation type="submission" date="2022-06" db="EMBL/GenBank/DDBJ databases">
        <title>Diverse halophilic archaea isolated from saline environments.</title>
        <authorList>
            <person name="Cui H.-L."/>
        </authorList>
    </citation>
    <scope>NUCLEOTIDE SEQUENCE</scope>
    <source>
        <strain evidence="3">WLHS1</strain>
    </source>
</reference>
<dbReference type="AlphaFoldDB" id="A0A9E7SW95"/>
<feature type="transmembrane region" description="Helical" evidence="2">
    <location>
        <begin position="12"/>
        <end position="30"/>
    </location>
</feature>
<evidence type="ECO:0000256" key="2">
    <source>
        <dbReference type="SAM" id="Phobius"/>
    </source>
</evidence>
<evidence type="ECO:0000313" key="4">
    <source>
        <dbReference type="Proteomes" id="UP001056855"/>
    </source>
</evidence>
<evidence type="ECO:0000313" key="3">
    <source>
        <dbReference type="EMBL" id="UTF53816.1"/>
    </source>
</evidence>
<gene>
    <name evidence="3" type="ORF">NGM29_00590</name>
</gene>
<name>A0A9E7SW95_9EURY</name>
<keyword evidence="2" id="KW-0812">Transmembrane</keyword>
<feature type="transmembrane region" description="Helical" evidence="2">
    <location>
        <begin position="36"/>
        <end position="54"/>
    </location>
</feature>
<keyword evidence="2" id="KW-1133">Transmembrane helix</keyword>
<keyword evidence="2" id="KW-0472">Membrane</keyword>
<organism evidence="3 4">
    <name type="scientific">Natronosalvus rutilus</name>
    <dbReference type="NCBI Taxonomy" id="2953753"/>
    <lineage>
        <taxon>Archaea</taxon>
        <taxon>Methanobacteriati</taxon>
        <taxon>Methanobacteriota</taxon>
        <taxon>Stenosarchaea group</taxon>
        <taxon>Halobacteria</taxon>
        <taxon>Halobacteriales</taxon>
        <taxon>Natrialbaceae</taxon>
        <taxon>Natronosalvus</taxon>
    </lineage>
</organism>